<protein>
    <submittedName>
        <fullName evidence="1">Uncharacterized protein</fullName>
    </submittedName>
</protein>
<evidence type="ECO:0000313" key="2">
    <source>
        <dbReference type="Proteomes" id="UP000823895"/>
    </source>
</evidence>
<organism evidence="1 2">
    <name type="scientific">Candidatus Mediterraneibacter gallistercoris</name>
    <dbReference type="NCBI Taxonomy" id="2838671"/>
    <lineage>
        <taxon>Bacteria</taxon>
        <taxon>Bacillati</taxon>
        <taxon>Bacillota</taxon>
        <taxon>Clostridia</taxon>
        <taxon>Lachnospirales</taxon>
        <taxon>Lachnospiraceae</taxon>
        <taxon>Mediterraneibacter</taxon>
    </lineage>
</organism>
<comment type="caution">
    <text evidence="1">The sequence shown here is derived from an EMBL/GenBank/DDBJ whole genome shotgun (WGS) entry which is preliminary data.</text>
</comment>
<accession>A0A9D2T2I2</accession>
<sequence>MVIQQLPKTVGAVKRKVQNAYRGESDLLREYEFTNLCVFAAQRFFIILLWQYTHYVTVQLAPFVKPHFVLIAADAAVLLIDERSAYLIISRRILMRA</sequence>
<evidence type="ECO:0000313" key="1">
    <source>
        <dbReference type="EMBL" id="HJC43169.1"/>
    </source>
</evidence>
<dbReference type="EMBL" id="DWWI01000120">
    <property type="protein sequence ID" value="HJC43169.1"/>
    <property type="molecule type" value="Genomic_DNA"/>
</dbReference>
<gene>
    <name evidence="1" type="ORF">H9756_05745</name>
</gene>
<dbReference type="AlphaFoldDB" id="A0A9D2T2I2"/>
<dbReference type="Proteomes" id="UP000823895">
    <property type="component" value="Unassembled WGS sequence"/>
</dbReference>
<name>A0A9D2T2I2_9FIRM</name>
<reference evidence="1" key="1">
    <citation type="journal article" date="2021" name="PeerJ">
        <title>Extensive microbial diversity within the chicken gut microbiome revealed by metagenomics and culture.</title>
        <authorList>
            <person name="Gilroy R."/>
            <person name="Ravi A."/>
            <person name="Getino M."/>
            <person name="Pursley I."/>
            <person name="Horton D.L."/>
            <person name="Alikhan N.F."/>
            <person name="Baker D."/>
            <person name="Gharbi K."/>
            <person name="Hall N."/>
            <person name="Watson M."/>
            <person name="Adriaenssens E.M."/>
            <person name="Foster-Nyarko E."/>
            <person name="Jarju S."/>
            <person name="Secka A."/>
            <person name="Antonio M."/>
            <person name="Oren A."/>
            <person name="Chaudhuri R.R."/>
            <person name="La Ragione R."/>
            <person name="Hildebrand F."/>
            <person name="Pallen M.J."/>
        </authorList>
    </citation>
    <scope>NUCLEOTIDE SEQUENCE</scope>
    <source>
        <strain evidence="1">CHK165-2605</strain>
    </source>
</reference>
<proteinExistence type="predicted"/>
<reference evidence="1" key="2">
    <citation type="submission" date="2021-04" db="EMBL/GenBank/DDBJ databases">
        <authorList>
            <person name="Gilroy R."/>
        </authorList>
    </citation>
    <scope>NUCLEOTIDE SEQUENCE</scope>
    <source>
        <strain evidence="1">CHK165-2605</strain>
    </source>
</reference>